<keyword evidence="2" id="KW-1185">Reference proteome</keyword>
<gene>
    <name evidence="1" type="ORF">BST46_29590</name>
</gene>
<dbReference type="InterPro" id="IPR032568">
    <property type="entry name" value="DUF4926"/>
</dbReference>
<dbReference type="RefSeq" id="WP_142277691.1">
    <property type="nucleotide sequence ID" value="NZ_MVIL01000713.1"/>
</dbReference>
<evidence type="ECO:0000313" key="1">
    <source>
        <dbReference type="EMBL" id="ORB76528.1"/>
    </source>
</evidence>
<sequence length="40" mass="4525">DYTTYSDRDLPPAYEVEFVNSDGTTQALVTISEDDIEVVR</sequence>
<name>A0ABX3TCK6_9MYCO</name>
<reference evidence="1 2" key="1">
    <citation type="submission" date="2017-02" db="EMBL/GenBank/DDBJ databases">
        <title>The new phylogeny of genus Mycobacterium.</title>
        <authorList>
            <person name="Tortoli E."/>
            <person name="Trovato A."/>
            <person name="Cirillo D.M."/>
        </authorList>
    </citation>
    <scope>NUCLEOTIDE SEQUENCE [LARGE SCALE GENOMIC DNA]</scope>
    <source>
        <strain evidence="1 2">CCUG 56329</strain>
    </source>
</reference>
<organism evidence="1 2">
    <name type="scientific">Mycobacterium timonense</name>
    <dbReference type="NCBI Taxonomy" id="701043"/>
    <lineage>
        <taxon>Bacteria</taxon>
        <taxon>Bacillati</taxon>
        <taxon>Actinomycetota</taxon>
        <taxon>Actinomycetes</taxon>
        <taxon>Mycobacteriales</taxon>
        <taxon>Mycobacteriaceae</taxon>
        <taxon>Mycobacterium</taxon>
        <taxon>Mycobacterium avium complex (MAC)</taxon>
    </lineage>
</organism>
<proteinExistence type="predicted"/>
<dbReference type="Pfam" id="PF16277">
    <property type="entry name" value="DUF4926"/>
    <property type="match status" value="1"/>
</dbReference>
<accession>A0ABX3TCK6</accession>
<evidence type="ECO:0008006" key="3">
    <source>
        <dbReference type="Google" id="ProtNLM"/>
    </source>
</evidence>
<dbReference type="Proteomes" id="UP000192847">
    <property type="component" value="Unassembled WGS sequence"/>
</dbReference>
<dbReference type="EMBL" id="MVIL01000713">
    <property type="protein sequence ID" value="ORB76528.1"/>
    <property type="molecule type" value="Genomic_DNA"/>
</dbReference>
<protein>
    <recommendedName>
        <fullName evidence="3">PepSY domain-containing protein</fullName>
    </recommendedName>
</protein>
<feature type="non-terminal residue" evidence="1">
    <location>
        <position position="1"/>
    </location>
</feature>
<evidence type="ECO:0000313" key="2">
    <source>
        <dbReference type="Proteomes" id="UP000192847"/>
    </source>
</evidence>
<comment type="caution">
    <text evidence="1">The sequence shown here is derived from an EMBL/GenBank/DDBJ whole genome shotgun (WGS) entry which is preliminary data.</text>
</comment>